<evidence type="ECO:0000313" key="2">
    <source>
        <dbReference type="EMBL" id="KAJ1374538.1"/>
    </source>
</evidence>
<dbReference type="EMBL" id="JAHQIW010007468">
    <property type="protein sequence ID" value="KAJ1374538.1"/>
    <property type="molecule type" value="Genomic_DNA"/>
</dbReference>
<reference evidence="2" key="1">
    <citation type="submission" date="2021-06" db="EMBL/GenBank/DDBJ databases">
        <title>Parelaphostrongylus tenuis whole genome reference sequence.</title>
        <authorList>
            <person name="Garwood T.J."/>
            <person name="Larsen P.A."/>
            <person name="Fountain-Jones N.M."/>
            <person name="Garbe J.R."/>
            <person name="Macchietto M.G."/>
            <person name="Kania S.A."/>
            <person name="Gerhold R.W."/>
            <person name="Richards J.E."/>
            <person name="Wolf T.M."/>
        </authorList>
    </citation>
    <scope>NUCLEOTIDE SEQUENCE</scope>
    <source>
        <strain evidence="2">MNPRO001-30</strain>
        <tissue evidence="2">Meninges</tissue>
    </source>
</reference>
<evidence type="ECO:0000256" key="1">
    <source>
        <dbReference type="SAM" id="Phobius"/>
    </source>
</evidence>
<evidence type="ECO:0000313" key="3">
    <source>
        <dbReference type="Proteomes" id="UP001196413"/>
    </source>
</evidence>
<dbReference type="AlphaFoldDB" id="A0AAD5REG2"/>
<organism evidence="2 3">
    <name type="scientific">Parelaphostrongylus tenuis</name>
    <name type="common">Meningeal worm</name>
    <dbReference type="NCBI Taxonomy" id="148309"/>
    <lineage>
        <taxon>Eukaryota</taxon>
        <taxon>Metazoa</taxon>
        <taxon>Ecdysozoa</taxon>
        <taxon>Nematoda</taxon>
        <taxon>Chromadorea</taxon>
        <taxon>Rhabditida</taxon>
        <taxon>Rhabditina</taxon>
        <taxon>Rhabditomorpha</taxon>
        <taxon>Strongyloidea</taxon>
        <taxon>Metastrongylidae</taxon>
        <taxon>Parelaphostrongylus</taxon>
    </lineage>
</organism>
<protein>
    <submittedName>
        <fullName evidence="2">Uncharacterized protein</fullName>
    </submittedName>
</protein>
<accession>A0AAD5REG2</accession>
<gene>
    <name evidence="2" type="ORF">KIN20_037246</name>
</gene>
<keyword evidence="1" id="KW-0472">Membrane</keyword>
<name>A0AAD5REG2_PARTN</name>
<comment type="caution">
    <text evidence="2">The sequence shown here is derived from an EMBL/GenBank/DDBJ whole genome shotgun (WGS) entry which is preliminary data.</text>
</comment>
<sequence length="154" mass="17438">MLEEIIYHMVYSFESNLKLAILRGAFLVSLLPKSIIPSGYIIISSYAAYMFLTTHLQGSLAATGVNLFGTSCDKLREVTIRKFHTTAEAYADINVLVQQQNSERQVDQTTVVIDRSRFSQWGLYWDKKAKLEVGNMGSVRSRKKMRTDMSTSSL</sequence>
<keyword evidence="1" id="KW-0812">Transmembrane</keyword>
<feature type="transmembrane region" description="Helical" evidence="1">
    <location>
        <begin position="20"/>
        <end position="43"/>
    </location>
</feature>
<keyword evidence="1" id="KW-1133">Transmembrane helix</keyword>
<proteinExistence type="predicted"/>
<dbReference type="Proteomes" id="UP001196413">
    <property type="component" value="Unassembled WGS sequence"/>
</dbReference>
<keyword evidence="3" id="KW-1185">Reference proteome</keyword>